<dbReference type="AlphaFoldDB" id="A0A9Q8YFV9"/>
<dbReference type="RefSeq" id="WP_252161034.1">
    <property type="nucleotide sequence ID" value="NZ_CP098809.1"/>
</dbReference>
<proteinExistence type="predicted"/>
<dbReference type="EMBL" id="CP098809">
    <property type="protein sequence ID" value="USJ27365.1"/>
    <property type="molecule type" value="Genomic_DNA"/>
</dbReference>
<dbReference type="InterPro" id="IPR014747">
    <property type="entry name" value="Bac_photo_RC_H_C"/>
</dbReference>
<dbReference type="GO" id="GO:0019684">
    <property type="term" value="P:photosynthesis, light reaction"/>
    <property type="evidence" value="ECO:0007669"/>
    <property type="project" value="InterPro"/>
</dbReference>
<evidence type="ECO:0000313" key="2">
    <source>
        <dbReference type="Proteomes" id="UP001055460"/>
    </source>
</evidence>
<accession>A0A9Q8YFV9</accession>
<organism evidence="1 2">
    <name type="scientific">Ensifer adhaerens</name>
    <name type="common">Sinorhizobium morelense</name>
    <dbReference type="NCBI Taxonomy" id="106592"/>
    <lineage>
        <taxon>Bacteria</taxon>
        <taxon>Pseudomonadati</taxon>
        <taxon>Pseudomonadota</taxon>
        <taxon>Alphaproteobacteria</taxon>
        <taxon>Hyphomicrobiales</taxon>
        <taxon>Rhizobiaceae</taxon>
        <taxon>Sinorhizobium/Ensifer group</taxon>
        <taxon>Ensifer</taxon>
    </lineage>
</organism>
<sequence>MRSVREVTGYYVHAKDGNIGHLEEFVVDTDAWVIRYVAIDTVNWWPGKQVIISPTALTGVSWGKRTVDVDLTRDQVQGVPEYRPGQMVDRAYEASYHDYYGYPYYWK</sequence>
<name>A0A9Q8YFV9_ENSAD</name>
<keyword evidence="1" id="KW-0614">Plasmid</keyword>
<gene>
    <name evidence="1" type="ORF">NE863_33465</name>
</gene>
<dbReference type="Gene3D" id="3.90.50.10">
    <property type="entry name" value="Photosynthetic Reaction Center, subunit H, domain 2"/>
    <property type="match status" value="1"/>
</dbReference>
<dbReference type="GO" id="GO:0030077">
    <property type="term" value="C:plasma membrane light-harvesting complex"/>
    <property type="evidence" value="ECO:0007669"/>
    <property type="project" value="InterPro"/>
</dbReference>
<dbReference type="Proteomes" id="UP001055460">
    <property type="component" value="Plasmid pB"/>
</dbReference>
<evidence type="ECO:0000313" key="1">
    <source>
        <dbReference type="EMBL" id="USJ27365.1"/>
    </source>
</evidence>
<dbReference type="InterPro" id="IPR011033">
    <property type="entry name" value="PRC_barrel-like_sf"/>
</dbReference>
<reference evidence="1" key="1">
    <citation type="submission" date="2022-06" db="EMBL/GenBank/DDBJ databases">
        <title>Physiological and biochemical characterization and genomic elucidation of a strain of the genus Ensifer adhaerens M8 that combines arsenic oxidation and chromium reduction.</title>
        <authorList>
            <person name="Li X."/>
            <person name="Yu c."/>
        </authorList>
    </citation>
    <scope>NUCLEOTIDE SEQUENCE</scope>
    <source>
        <strain evidence="1">M8</strain>
        <plasmid evidence="1">pB</plasmid>
    </source>
</reference>
<geneLocation type="plasmid" evidence="1 2">
    <name>pB</name>
</geneLocation>
<protein>
    <submittedName>
        <fullName evidence="1">PRC-barrel domain-containing protein</fullName>
    </submittedName>
</protein>
<dbReference type="SUPFAM" id="SSF50346">
    <property type="entry name" value="PRC-barrel domain"/>
    <property type="match status" value="1"/>
</dbReference>